<accession>A0ACC3MUP6</accession>
<dbReference type="EMBL" id="JAUTXU010000143">
    <property type="protein sequence ID" value="KAK3704064.1"/>
    <property type="molecule type" value="Genomic_DNA"/>
</dbReference>
<gene>
    <name evidence="1" type="primary">VEL1_2</name>
    <name evidence="1" type="ORF">LTR37_014039</name>
</gene>
<name>A0ACC3MUP6_9PEZI</name>
<evidence type="ECO:0000313" key="1">
    <source>
        <dbReference type="EMBL" id="KAK3704064.1"/>
    </source>
</evidence>
<comment type="caution">
    <text evidence="1">The sequence shown here is derived from an EMBL/GenBank/DDBJ whole genome shotgun (WGS) entry which is preliminary data.</text>
</comment>
<organism evidence="1 2">
    <name type="scientific">Vermiconidia calcicola</name>
    <dbReference type="NCBI Taxonomy" id="1690605"/>
    <lineage>
        <taxon>Eukaryota</taxon>
        <taxon>Fungi</taxon>
        <taxon>Dikarya</taxon>
        <taxon>Ascomycota</taxon>
        <taxon>Pezizomycotina</taxon>
        <taxon>Dothideomycetes</taxon>
        <taxon>Dothideomycetidae</taxon>
        <taxon>Mycosphaerellales</taxon>
        <taxon>Extremaceae</taxon>
        <taxon>Vermiconidia</taxon>
    </lineage>
</organism>
<reference evidence="1" key="1">
    <citation type="submission" date="2023-07" db="EMBL/GenBank/DDBJ databases">
        <title>Black Yeasts Isolated from many extreme environments.</title>
        <authorList>
            <person name="Coleine C."/>
            <person name="Stajich J.E."/>
            <person name="Selbmann L."/>
        </authorList>
    </citation>
    <scope>NUCLEOTIDE SEQUENCE</scope>
    <source>
        <strain evidence="1">CCFEE 5714</strain>
    </source>
</reference>
<sequence>MEGPGVRPVENETKTQASRTTKEGKKYTYRLNVLQQPLRARACGSGAKSSADRRPVDPPPIVELKIFEGGETEQRDVTFSMNANYFLFATLEQARNVAHGRVAQDQSRLTVLTGTPVAGMVCLDRPSPAGYFIFPDLSVRHEGKYRLSFSLYEELKEAKDEDQNDELAKPNGAGDAHVTHRLEVKSVPFTVYSAKKFPGLTESTSLSRMVAEQGCRVRIRRDVRMRKPRSGKDWDGYDEETAEARARMSATPEAPGYSTLPTPHGYMDPLSRPRSGSNASHHSLAPSLSLSRRPSQQELNQSYHQQSYGTAPHTPQSAYPQSSPYGPSPNQSYSQAPFIQQQSAMQPPPPQYQQQTYQPPPGVPHAPPAHGYYGYATASAPPPPTSQAHFGAPPASYESQEHQQRLSIDYSAQMSNDHRRSSAHYAPPPPPPSTYSSYTPRHAPESLQSYGASQPSYHPGPPAPQAPFAMQPGTSASFGPMEAYSRTLPPEPIQPPTRPSGATTPLSTRPSFNEKLPPLNTTLNMTSNKHTESSSPASTIPQGGYYNISAHTPIDSNKRGFAQVFNERHLTQPLRHGARPSSPGRGMYQPSAEVDDNEADPVQYQGLTMMEYRRADGRHMERPLQQHN</sequence>
<dbReference type="Proteomes" id="UP001281147">
    <property type="component" value="Unassembled WGS sequence"/>
</dbReference>
<proteinExistence type="predicted"/>
<evidence type="ECO:0000313" key="2">
    <source>
        <dbReference type="Proteomes" id="UP001281147"/>
    </source>
</evidence>
<protein>
    <submittedName>
        <fullName evidence="1">Velum formation-related protein</fullName>
    </submittedName>
</protein>
<keyword evidence="2" id="KW-1185">Reference proteome</keyword>